<feature type="region of interest" description="Disordered" evidence="1">
    <location>
        <begin position="304"/>
        <end position="384"/>
    </location>
</feature>
<feature type="transmembrane region" description="Helical" evidence="2">
    <location>
        <begin position="120"/>
        <end position="150"/>
    </location>
</feature>
<keyword evidence="2" id="KW-0812">Transmembrane</keyword>
<dbReference type="RefSeq" id="WP_107385907.1">
    <property type="nucleotide sequence ID" value="NZ_JABXXD010000010.1"/>
</dbReference>
<evidence type="ECO:0000313" key="4">
    <source>
        <dbReference type="Proteomes" id="UP000241208"/>
    </source>
</evidence>
<feature type="transmembrane region" description="Helical" evidence="2">
    <location>
        <begin position="227"/>
        <end position="246"/>
    </location>
</feature>
<feature type="compositionally biased region" description="Polar residues" evidence="1">
    <location>
        <begin position="311"/>
        <end position="326"/>
    </location>
</feature>
<keyword evidence="2" id="KW-1133">Transmembrane helix</keyword>
<comment type="caution">
    <text evidence="3">The sequence shown here is derived from an EMBL/GenBank/DDBJ whole genome shotgun (WGS) entry which is preliminary data.</text>
</comment>
<feature type="compositionally biased region" description="Basic and acidic residues" evidence="1">
    <location>
        <begin position="327"/>
        <end position="355"/>
    </location>
</feature>
<gene>
    <name evidence="3" type="ORF">BUY34_05710</name>
</gene>
<keyword evidence="2" id="KW-0472">Membrane</keyword>
<sequence length="384" mass="43043">MFKFHKLALQNAKPQNAKILLFTIVSFIILFALTVLTFIPVQPAIYKFLMSMAMQQPIGSSLITLILAILIPLVVFIFAGYQLIAGTIYTIDNAINKDKVKFKDLFSIFKKGKYAKSLKLSLITLLSIIIILLLNLLISKLLQLGIVQLFTALQGPLSSSDHALGLSLTFQIIAATLQVFILSFVYWFFTILIINFTLAFVKEPNRGAWSSVKRGFKAIKNGNKTWFKFYLGILLLNLPVIILANPVSQLVSISTGGISQTLAMTIIYIVSVIVIIIRLIVYYTNLLAIIQYYNKNGENIDKSEVKKSKASKQSDQTSKVTNSVNHTTEKATDEVNHTTEKATDEVNHTTEKSTDKVNQNTDQFTDNTKEKTTDIKDQMNNKDK</sequence>
<dbReference type="Proteomes" id="UP000241208">
    <property type="component" value="Unassembled WGS sequence"/>
</dbReference>
<feature type="compositionally biased region" description="Polar residues" evidence="1">
    <location>
        <begin position="356"/>
        <end position="366"/>
    </location>
</feature>
<proteinExistence type="predicted"/>
<organism evidence="3 4">
    <name type="scientific">Staphylococcus cohnii</name>
    <dbReference type="NCBI Taxonomy" id="29382"/>
    <lineage>
        <taxon>Bacteria</taxon>
        <taxon>Bacillati</taxon>
        <taxon>Bacillota</taxon>
        <taxon>Bacilli</taxon>
        <taxon>Bacillales</taxon>
        <taxon>Staphylococcaceae</taxon>
        <taxon>Staphylococcus</taxon>
        <taxon>Staphylococcus cohnii species complex</taxon>
    </lineage>
</organism>
<evidence type="ECO:0000313" key="3">
    <source>
        <dbReference type="EMBL" id="PTF66494.1"/>
    </source>
</evidence>
<feature type="transmembrane region" description="Helical" evidence="2">
    <location>
        <begin position="170"/>
        <end position="201"/>
    </location>
</feature>
<protein>
    <recommendedName>
        <fullName evidence="5">Lytic regulatory protein</fullName>
    </recommendedName>
</protein>
<evidence type="ECO:0000256" key="1">
    <source>
        <dbReference type="SAM" id="MobiDB-lite"/>
    </source>
</evidence>
<name>A0A2T4LT19_9STAP</name>
<evidence type="ECO:0008006" key="5">
    <source>
        <dbReference type="Google" id="ProtNLM"/>
    </source>
</evidence>
<feature type="transmembrane region" description="Helical" evidence="2">
    <location>
        <begin position="61"/>
        <end position="81"/>
    </location>
</feature>
<feature type="compositionally biased region" description="Basic and acidic residues" evidence="1">
    <location>
        <begin position="367"/>
        <end position="384"/>
    </location>
</feature>
<accession>A0A2T4LT19</accession>
<reference evidence="3 4" key="1">
    <citation type="journal article" date="2016" name="Front. Microbiol.">
        <title>Comprehensive Phylogenetic Analysis of Bovine Non-aureus Staphylococci Species Based on Whole-Genome Sequencing.</title>
        <authorList>
            <person name="Naushad S."/>
            <person name="Barkema H.W."/>
            <person name="Luby C."/>
            <person name="Condas L.A."/>
            <person name="Nobrega D.B."/>
            <person name="Carson D.A."/>
            <person name="De Buck J."/>
        </authorList>
    </citation>
    <scope>NUCLEOTIDE SEQUENCE [LARGE SCALE GENOMIC DNA]</scope>
    <source>
        <strain evidence="3 4">SNUC 3829</strain>
    </source>
</reference>
<evidence type="ECO:0000256" key="2">
    <source>
        <dbReference type="SAM" id="Phobius"/>
    </source>
</evidence>
<feature type="transmembrane region" description="Helical" evidence="2">
    <location>
        <begin position="20"/>
        <end position="41"/>
    </location>
</feature>
<feature type="transmembrane region" description="Helical" evidence="2">
    <location>
        <begin position="266"/>
        <end position="290"/>
    </location>
</feature>
<dbReference type="EMBL" id="PYZR01000048">
    <property type="protein sequence ID" value="PTF66494.1"/>
    <property type="molecule type" value="Genomic_DNA"/>
</dbReference>
<dbReference type="AlphaFoldDB" id="A0A2T4LT19"/>